<evidence type="ECO:0000259" key="4">
    <source>
        <dbReference type="Pfam" id="PF25990"/>
    </source>
</evidence>
<dbReference type="SUPFAM" id="SSF111369">
    <property type="entry name" value="HlyD-like secretion proteins"/>
    <property type="match status" value="2"/>
</dbReference>
<evidence type="ECO:0000313" key="5">
    <source>
        <dbReference type="EMBL" id="MBI1756133.1"/>
    </source>
</evidence>
<dbReference type="GO" id="GO:1990281">
    <property type="term" value="C:efflux pump complex"/>
    <property type="evidence" value="ECO:0007669"/>
    <property type="project" value="TreeGrafter"/>
</dbReference>
<comment type="caution">
    <text evidence="5">The sequence shown here is derived from an EMBL/GenBank/DDBJ whole genome shotgun (WGS) entry which is preliminary data.</text>
</comment>
<reference evidence="5" key="1">
    <citation type="submission" date="2020-07" db="EMBL/GenBank/DDBJ databases">
        <title>Huge and variable diversity of episymbiotic CPR bacteria and DPANN archaea in groundwater ecosystems.</title>
        <authorList>
            <person name="He C.Y."/>
            <person name="Keren R."/>
            <person name="Whittaker M."/>
            <person name="Farag I.F."/>
            <person name="Doudna J."/>
            <person name="Cate J.H.D."/>
            <person name="Banfield J.F."/>
        </authorList>
    </citation>
    <scope>NUCLEOTIDE SEQUENCE</scope>
    <source>
        <strain evidence="5">NC_groundwater_17_Pr7_B-0.1um_64_12</strain>
    </source>
</reference>
<evidence type="ECO:0000256" key="2">
    <source>
        <dbReference type="SAM" id="Phobius"/>
    </source>
</evidence>
<protein>
    <submittedName>
        <fullName evidence="5">Efflux RND transporter periplasmic adaptor subunit</fullName>
    </submittedName>
</protein>
<accession>A0A931PT61</accession>
<feature type="domain" description="YknX-like beta-barrel" evidence="4">
    <location>
        <begin position="377"/>
        <end position="451"/>
    </location>
</feature>
<dbReference type="PANTHER" id="PTHR30469:SF33">
    <property type="entry name" value="SLR1207 PROTEIN"/>
    <property type="match status" value="1"/>
</dbReference>
<dbReference type="PANTHER" id="PTHR30469">
    <property type="entry name" value="MULTIDRUG RESISTANCE PROTEIN MDTA"/>
    <property type="match status" value="1"/>
</dbReference>
<dbReference type="Proteomes" id="UP000727962">
    <property type="component" value="Unassembled WGS sequence"/>
</dbReference>
<evidence type="ECO:0000259" key="3">
    <source>
        <dbReference type="Pfam" id="PF25917"/>
    </source>
</evidence>
<dbReference type="GO" id="GO:0015562">
    <property type="term" value="F:efflux transmembrane transporter activity"/>
    <property type="evidence" value="ECO:0007669"/>
    <property type="project" value="TreeGrafter"/>
</dbReference>
<evidence type="ECO:0000313" key="6">
    <source>
        <dbReference type="Proteomes" id="UP000727962"/>
    </source>
</evidence>
<keyword evidence="2" id="KW-0812">Transmembrane</keyword>
<gene>
    <name evidence="5" type="ORF">HYR64_03395</name>
</gene>
<feature type="region of interest" description="Disordered" evidence="1">
    <location>
        <begin position="521"/>
        <end position="540"/>
    </location>
</feature>
<name>A0A931PT61_FIMGI</name>
<proteinExistence type="predicted"/>
<dbReference type="InterPro" id="IPR058636">
    <property type="entry name" value="Beta-barrel_YknX"/>
</dbReference>
<evidence type="ECO:0000256" key="1">
    <source>
        <dbReference type="SAM" id="MobiDB-lite"/>
    </source>
</evidence>
<dbReference type="CDD" id="cd06849">
    <property type="entry name" value="lipoyl_domain"/>
    <property type="match status" value="1"/>
</dbReference>
<feature type="transmembrane region" description="Helical" evidence="2">
    <location>
        <begin position="7"/>
        <end position="27"/>
    </location>
</feature>
<dbReference type="EMBL" id="JACOSL010000022">
    <property type="protein sequence ID" value="MBI1756133.1"/>
    <property type="molecule type" value="Genomic_DNA"/>
</dbReference>
<dbReference type="Gene3D" id="2.40.30.170">
    <property type="match status" value="1"/>
</dbReference>
<dbReference type="Gene3D" id="1.10.287.470">
    <property type="entry name" value="Helix hairpin bin"/>
    <property type="match status" value="1"/>
</dbReference>
<dbReference type="AlphaFoldDB" id="A0A931PT61"/>
<keyword evidence="2" id="KW-1133">Transmembrane helix</keyword>
<dbReference type="Pfam" id="PF25990">
    <property type="entry name" value="Beta-barrel_YknX"/>
    <property type="match status" value="1"/>
</dbReference>
<sequence>MKRLWPILVVGLVIVCGFGGFIVKAVMSKGGVKEASNTATVTRGDLVVTVVETGTIDAELTVEVKSRVSGRIAKILVDEGDIVKEGQLIAVIDPKETRLRVDQDRANVRGARASASRQQVEFEQKKVTSRAAYRQALARLAELELQFKAQPELTAASIQQAKAGRDSAVQERDRLANFAQPNQRIAYESAVREAEANVRAAELEHERQVGLRSKGYSPEKAVEVAHQQFEVAQARLSTARDQLERLGGQQKAELARADEAVAQAQAQLRQATANAFQSAASRQQYLSALADVDRMRTGLRDVETAQKTWEQGRAQVDQLSSVLSDSERQLGETEIRAPMSGIVTKKLTQEGELVASLSSFSAGTPIVRIEDRRGMRLKMDVNEIDVARLKLGMTADIAVDALPDLSFKGKVKKISPASNPAQTGVQDPVVKYQVELEIASPDRRLRSGMSAKCTLEVSHGPNVLQLPVEYVVKEGSHHYVTPATTKPLAKDAKPERVEVKTGIETGSAIEILSGAKEGLKVQRPEYTGPTRKGMMQMGPD</sequence>
<dbReference type="Gene3D" id="2.40.420.20">
    <property type="match status" value="1"/>
</dbReference>
<keyword evidence="2" id="KW-0472">Membrane</keyword>
<dbReference type="InterPro" id="IPR058625">
    <property type="entry name" value="MdtA-like_BSH"/>
</dbReference>
<dbReference type="Gene3D" id="2.40.50.100">
    <property type="match status" value="2"/>
</dbReference>
<feature type="domain" description="Multidrug resistance protein MdtA-like barrel-sandwich hybrid" evidence="3">
    <location>
        <begin position="61"/>
        <end position="356"/>
    </location>
</feature>
<dbReference type="Pfam" id="PF25917">
    <property type="entry name" value="BSH_RND"/>
    <property type="match status" value="1"/>
</dbReference>
<organism evidence="5 6">
    <name type="scientific">Fimbriimonas ginsengisoli</name>
    <dbReference type="NCBI Taxonomy" id="1005039"/>
    <lineage>
        <taxon>Bacteria</taxon>
        <taxon>Bacillati</taxon>
        <taxon>Armatimonadota</taxon>
        <taxon>Fimbriimonadia</taxon>
        <taxon>Fimbriimonadales</taxon>
        <taxon>Fimbriimonadaceae</taxon>
        <taxon>Fimbriimonas</taxon>
    </lineage>
</organism>